<dbReference type="AlphaFoldDB" id="A0A9D4UIH4"/>
<evidence type="ECO:0000313" key="2">
    <source>
        <dbReference type="Proteomes" id="UP000886520"/>
    </source>
</evidence>
<comment type="caution">
    <text evidence="1">The sequence shown here is derived from an EMBL/GenBank/DDBJ whole genome shotgun (WGS) entry which is preliminary data.</text>
</comment>
<dbReference type="Proteomes" id="UP000886520">
    <property type="component" value="Chromosome 16"/>
</dbReference>
<proteinExistence type="predicted"/>
<gene>
    <name evidence="1" type="ORF">GOP47_0016388</name>
</gene>
<name>A0A9D4UIH4_ADICA</name>
<keyword evidence="2" id="KW-1185">Reference proteome</keyword>
<protein>
    <submittedName>
        <fullName evidence="1">Uncharacterized protein</fullName>
    </submittedName>
</protein>
<dbReference type="EMBL" id="JABFUD020000016">
    <property type="protein sequence ID" value="KAI5068043.1"/>
    <property type="molecule type" value="Genomic_DNA"/>
</dbReference>
<accession>A0A9D4UIH4</accession>
<reference evidence="1" key="1">
    <citation type="submission" date="2021-01" db="EMBL/GenBank/DDBJ databases">
        <title>Adiantum capillus-veneris genome.</title>
        <authorList>
            <person name="Fang Y."/>
            <person name="Liao Q."/>
        </authorList>
    </citation>
    <scope>NUCLEOTIDE SEQUENCE</scope>
    <source>
        <strain evidence="1">H3</strain>
        <tissue evidence="1">Leaf</tissue>
    </source>
</reference>
<evidence type="ECO:0000313" key="1">
    <source>
        <dbReference type="EMBL" id="KAI5068043.1"/>
    </source>
</evidence>
<sequence>MPSENSSDDGLPICHSTDVGGRHAHCSYGFGGNTENVQVYMCNNDWNAGRLGRYITTLPLERIRWGDLVKVTTDNLPVYNGTKSKRAAADAGTRASYG</sequence>
<organism evidence="1 2">
    <name type="scientific">Adiantum capillus-veneris</name>
    <name type="common">Maidenhair fern</name>
    <dbReference type="NCBI Taxonomy" id="13818"/>
    <lineage>
        <taxon>Eukaryota</taxon>
        <taxon>Viridiplantae</taxon>
        <taxon>Streptophyta</taxon>
        <taxon>Embryophyta</taxon>
        <taxon>Tracheophyta</taxon>
        <taxon>Polypodiopsida</taxon>
        <taxon>Polypodiidae</taxon>
        <taxon>Polypodiales</taxon>
        <taxon>Pteridineae</taxon>
        <taxon>Pteridaceae</taxon>
        <taxon>Vittarioideae</taxon>
        <taxon>Adiantum</taxon>
    </lineage>
</organism>